<accession>A0ACB6RRF7</accession>
<comment type="caution">
    <text evidence="1">The sequence shown here is derived from an EMBL/GenBank/DDBJ whole genome shotgun (WGS) entry which is preliminary data.</text>
</comment>
<reference evidence="1" key="1">
    <citation type="journal article" date="2020" name="Stud. Mycol.">
        <title>101 Dothideomycetes genomes: a test case for predicting lifestyles and emergence of pathogens.</title>
        <authorList>
            <person name="Haridas S."/>
            <person name="Albert R."/>
            <person name="Binder M."/>
            <person name="Bloem J."/>
            <person name="Labutti K."/>
            <person name="Salamov A."/>
            <person name="Andreopoulos B."/>
            <person name="Baker S."/>
            <person name="Barry K."/>
            <person name="Bills G."/>
            <person name="Bluhm B."/>
            <person name="Cannon C."/>
            <person name="Castanera R."/>
            <person name="Culley D."/>
            <person name="Daum C."/>
            <person name="Ezra D."/>
            <person name="Gonzalez J."/>
            <person name="Henrissat B."/>
            <person name="Kuo A."/>
            <person name="Liang C."/>
            <person name="Lipzen A."/>
            <person name="Lutzoni F."/>
            <person name="Magnuson J."/>
            <person name="Mondo S."/>
            <person name="Nolan M."/>
            <person name="Ohm R."/>
            <person name="Pangilinan J."/>
            <person name="Park H.-J."/>
            <person name="Ramirez L."/>
            <person name="Alfaro M."/>
            <person name="Sun H."/>
            <person name="Tritt A."/>
            <person name="Yoshinaga Y."/>
            <person name="Zwiers L.-H."/>
            <person name="Turgeon B."/>
            <person name="Goodwin S."/>
            <person name="Spatafora J."/>
            <person name="Crous P."/>
            <person name="Grigoriev I."/>
        </authorList>
    </citation>
    <scope>NUCLEOTIDE SEQUENCE</scope>
    <source>
        <strain evidence="1">CBS 525.71</strain>
    </source>
</reference>
<sequence length="746" mass="82329">MSRSNDRRNDRRFDSALSLALDQQLSLHTSTSMHGPPASQPWSSYNVRQDSFTETESTNETPASSLYENDSTSTAQAFPPKPLDSIPRSSSPPALSSASGVANSSTISCGQCGTDFTGGYRRGNLARHVRHKHGQANARSYTCRAPNCLHDFRRQDARLKHERKAHPELEHAPVEPRQHHEQSSSGALSYPIESDCALGVSSDATDDYEYSHAVISTPQNTSTHGHISTNLVAAWQTFSRLHATLDDENYSLACDVLFTRWEAIAQELKDKASDAYDVYAQVLDDLYSVIAVIDCETPVDHPEEVRDQTEYLRQHRPYQETARHGYVAVSALDTGTTASGSHNDTLKSHSWRPKESISGKSSTGRKGKGRKSPTPRVDCPMYKHWLVYPTRNIPPPCQGCSASSMNHVRNHVKQRHVGERVGMIPFFHHCTRCEGNFVDFTTSNDHRAARACAHTPQLRNNITTPWAQLYLAIYPSATEVPRPCKCCRSCQYLRFQLIINEVTGEEGFLPPAVVIQCRPRSFLDGPSSGNLQGPPQPASMSLPSTEQPIYDAVMHTMLQDATRYLPSGAPAADLNTPRTNEPHPAVPRSGQAAFQNQLFNAQSHLLGVLLDAPRYMSQQQIAAAVHFLQQIVDVVRAFQTASVVPAALTVDTQPSSQNPDNVFSEVALSPQTDRTTTTNVLPVSPSRLCEYGRSPVDGTYDRNAPLPMAHGQNDLAHVFDPPLFDLNFDMSDVDLSGYLNFEDGAA</sequence>
<gene>
    <name evidence="1" type="ORF">BU25DRAFT_175783</name>
</gene>
<dbReference type="EMBL" id="MU006736">
    <property type="protein sequence ID" value="KAF2623499.1"/>
    <property type="molecule type" value="Genomic_DNA"/>
</dbReference>
<evidence type="ECO:0000313" key="2">
    <source>
        <dbReference type="Proteomes" id="UP000799754"/>
    </source>
</evidence>
<protein>
    <submittedName>
        <fullName evidence="1">Uncharacterized protein</fullName>
    </submittedName>
</protein>
<dbReference type="Proteomes" id="UP000799754">
    <property type="component" value="Unassembled WGS sequence"/>
</dbReference>
<proteinExistence type="predicted"/>
<organism evidence="1 2">
    <name type="scientific">Macroventuria anomochaeta</name>
    <dbReference type="NCBI Taxonomy" id="301207"/>
    <lineage>
        <taxon>Eukaryota</taxon>
        <taxon>Fungi</taxon>
        <taxon>Dikarya</taxon>
        <taxon>Ascomycota</taxon>
        <taxon>Pezizomycotina</taxon>
        <taxon>Dothideomycetes</taxon>
        <taxon>Pleosporomycetidae</taxon>
        <taxon>Pleosporales</taxon>
        <taxon>Pleosporineae</taxon>
        <taxon>Didymellaceae</taxon>
        <taxon>Macroventuria</taxon>
    </lineage>
</organism>
<evidence type="ECO:0000313" key="1">
    <source>
        <dbReference type="EMBL" id="KAF2623499.1"/>
    </source>
</evidence>
<name>A0ACB6RRF7_9PLEO</name>
<keyword evidence="2" id="KW-1185">Reference proteome</keyword>